<proteinExistence type="predicted"/>
<organism evidence="1 2">
    <name type="scientific">Psychromonas ingrahamii (strain DSM 17664 / CCUG 51855 / 37)</name>
    <dbReference type="NCBI Taxonomy" id="357804"/>
    <lineage>
        <taxon>Bacteria</taxon>
        <taxon>Pseudomonadati</taxon>
        <taxon>Pseudomonadota</taxon>
        <taxon>Gammaproteobacteria</taxon>
        <taxon>Alteromonadales</taxon>
        <taxon>Psychromonadaceae</taxon>
        <taxon>Psychromonas</taxon>
    </lineage>
</organism>
<sequence length="98" mass="11319">MGTCSEFAVFKVSKENIARVITLSESLFLEINALDKVIVFHEILQKTDNPEEICWHLIWSSEESVKLTAQKWTTFPSSKALESLVDEKRYYGHFIPLI</sequence>
<evidence type="ECO:0008006" key="3">
    <source>
        <dbReference type="Google" id="ProtNLM"/>
    </source>
</evidence>
<accession>A1SUT3</accession>
<protein>
    <recommendedName>
        <fullName evidence="3">ABM domain-containing protein</fullName>
    </recommendedName>
</protein>
<dbReference type="Proteomes" id="UP000000639">
    <property type="component" value="Chromosome"/>
</dbReference>
<keyword evidence="2" id="KW-1185">Reference proteome</keyword>
<name>A1SUT3_PSYIN</name>
<evidence type="ECO:0000313" key="1">
    <source>
        <dbReference type="EMBL" id="ABM03248.1"/>
    </source>
</evidence>
<dbReference type="EMBL" id="CP000510">
    <property type="protein sequence ID" value="ABM03248.1"/>
    <property type="molecule type" value="Genomic_DNA"/>
</dbReference>
<dbReference type="RefSeq" id="WP_011769808.1">
    <property type="nucleotide sequence ID" value="NC_008709.1"/>
</dbReference>
<gene>
    <name evidence="1" type="ordered locus">Ping_1431</name>
</gene>
<dbReference type="KEGG" id="pin:Ping_1431"/>
<dbReference type="OrthoDB" id="6215212at2"/>
<dbReference type="HOGENOM" id="CLU_2344582_0_0_6"/>
<dbReference type="AlphaFoldDB" id="A1SUT3"/>
<evidence type="ECO:0000313" key="2">
    <source>
        <dbReference type="Proteomes" id="UP000000639"/>
    </source>
</evidence>
<reference evidence="1 2" key="1">
    <citation type="submission" date="2007-01" db="EMBL/GenBank/DDBJ databases">
        <title>Complete sequence of Psychromonas ingrahamii 37.</title>
        <authorList>
            <consortium name="US DOE Joint Genome Institute"/>
            <person name="Copeland A."/>
            <person name="Lucas S."/>
            <person name="Lapidus A."/>
            <person name="Barry K."/>
            <person name="Detter J.C."/>
            <person name="Glavina del Rio T."/>
            <person name="Hammon N."/>
            <person name="Israni S."/>
            <person name="Dalin E."/>
            <person name="Tice H."/>
            <person name="Pitluck S."/>
            <person name="Thompson L.S."/>
            <person name="Brettin T."/>
            <person name="Bruce D."/>
            <person name="Han C."/>
            <person name="Tapia R."/>
            <person name="Schmutz J."/>
            <person name="Larimer F."/>
            <person name="Land M."/>
            <person name="Hauser L."/>
            <person name="Kyrpides N."/>
            <person name="Ivanova N."/>
            <person name="Staley J."/>
            <person name="Richardson P."/>
        </authorList>
    </citation>
    <scope>NUCLEOTIDE SEQUENCE [LARGE SCALE GENOMIC DNA]</scope>
    <source>
        <strain evidence="1 2">37</strain>
    </source>
</reference>
<dbReference type="eggNOG" id="ENOG503349G">
    <property type="taxonomic scope" value="Bacteria"/>
</dbReference>